<feature type="compositionally biased region" description="Basic residues" evidence="1">
    <location>
        <begin position="808"/>
        <end position="817"/>
    </location>
</feature>
<dbReference type="OrthoDB" id="5407957at2759"/>
<sequence>MSESLSRVPLLSGETAEQAELSISALAQAYGALQAGKLPTSEQLDRMVRKLLSSSLLQPDIGGMLSGKVGGGKLSARGRNVVVQERRVIQAIARLVLEKNQDDKIQRFIWAARHAGIENIDIDADINVKIPKPAVPKASELGEAGKSLHELVSLLLTSSELRNLLADSLNLFRDVFADALEETAEGTISLTRASKRAAKKVRPSEDQKKEHKTGLEGDHWEDVVGNVQDVRKNIRRGAEDKRDDLLKQSVKKGRELKQYVDEKLPTDVKDAVIERWRDIANEIQSKPEYKDAVNTLYGLWRKYSDQWVSELKEAADKSTAKLKEVDVQPDEDAESAVRLFREIIESFTGSLDGALQSGDKLYKHVRDDDRIQQIWNEFETLFERSINDIGYVTSNRASRQFDTLYDRARAVVEENAEWKKDANAFFSEAQKLFDNAANDRALEAVGDAFEDLGDALAEFGKTGYNLVGIDGGDLWKDISTVFLPRILGALKQVPMPRVEFTSEDVDLIVDNVKFESASFIPDAAHFRSNVEFSTQKGYAAYAADFKARTTLAFAGLRMQATNISYYINVKKGWLGLEDSGLLDVYLGSANDPRADNGVDCTLVVSNATEKDRESFFKLEKVDVSIEGFNIRIRQSSNPVRAWFAQNGVRGFLEAKIKEALEEQFAAAFEALDRQLFVLHAKSLGASGAASNPIDYFRGLFNTGYSSPLSASSLLSEVSKTGVQKVGPRGEWVLAIGVEEELLPGKRTYLGRQGEDVVSRKRQVESLAEEGRAELIGAAQEAGASSDNLETVGQEVTANLDEAAQEARHKARREAARRKRDELRREGWKSDAFDLIA</sequence>
<dbReference type="AlphaFoldDB" id="A0A2S5BF80"/>
<dbReference type="Proteomes" id="UP000237144">
    <property type="component" value="Unassembled WGS sequence"/>
</dbReference>
<dbReference type="PANTHER" id="PTHR31138:SF1">
    <property type="entry name" value="PDZ DOMAIN-CONTAINING PROTEIN"/>
    <property type="match status" value="1"/>
</dbReference>
<evidence type="ECO:0000313" key="3">
    <source>
        <dbReference type="EMBL" id="POY75429.1"/>
    </source>
</evidence>
<feature type="region of interest" description="Disordered" evidence="1">
    <location>
        <begin position="796"/>
        <end position="836"/>
    </location>
</feature>
<dbReference type="Pfam" id="PF19343">
    <property type="entry name" value="HAM1_N"/>
    <property type="match status" value="1"/>
</dbReference>
<evidence type="ECO:0000256" key="1">
    <source>
        <dbReference type="SAM" id="MobiDB-lite"/>
    </source>
</evidence>
<feature type="compositionally biased region" description="Basic and acidic residues" evidence="1">
    <location>
        <begin position="818"/>
        <end position="836"/>
    </location>
</feature>
<gene>
    <name evidence="3" type="ORF">BMF94_1499</name>
</gene>
<organism evidence="3 4">
    <name type="scientific">Rhodotorula taiwanensis</name>
    <dbReference type="NCBI Taxonomy" id="741276"/>
    <lineage>
        <taxon>Eukaryota</taxon>
        <taxon>Fungi</taxon>
        <taxon>Dikarya</taxon>
        <taxon>Basidiomycota</taxon>
        <taxon>Pucciniomycotina</taxon>
        <taxon>Microbotryomycetes</taxon>
        <taxon>Sporidiobolales</taxon>
        <taxon>Sporidiobolaceae</taxon>
        <taxon>Rhodotorula</taxon>
    </lineage>
</organism>
<evidence type="ECO:0000313" key="4">
    <source>
        <dbReference type="Proteomes" id="UP000237144"/>
    </source>
</evidence>
<dbReference type="InterPro" id="IPR045967">
    <property type="entry name" value="HAM1-like_N"/>
</dbReference>
<feature type="region of interest" description="Disordered" evidence="1">
    <location>
        <begin position="195"/>
        <end position="216"/>
    </location>
</feature>
<comment type="caution">
    <text evidence="3">The sequence shown here is derived from an EMBL/GenBank/DDBJ whole genome shotgun (WGS) entry which is preliminary data.</text>
</comment>
<dbReference type="STRING" id="741276.A0A2S5BF80"/>
<dbReference type="EMBL" id="PJQD01000015">
    <property type="protein sequence ID" value="POY75429.1"/>
    <property type="molecule type" value="Genomic_DNA"/>
</dbReference>
<proteinExistence type="predicted"/>
<accession>A0A2S5BF80</accession>
<reference evidence="3 4" key="1">
    <citation type="journal article" date="2018" name="Front. Microbiol.">
        <title>Prospects for Fungal Bioremediation of Acidic Radioactive Waste Sites: Characterization and Genome Sequence of Rhodotorula taiwanensis MD1149.</title>
        <authorList>
            <person name="Tkavc R."/>
            <person name="Matrosova V.Y."/>
            <person name="Grichenko O.E."/>
            <person name="Gostincar C."/>
            <person name="Volpe R.P."/>
            <person name="Klimenkova P."/>
            <person name="Gaidamakova E.K."/>
            <person name="Zhou C.E."/>
            <person name="Stewart B.J."/>
            <person name="Lyman M.G."/>
            <person name="Malfatti S.A."/>
            <person name="Rubinfeld B."/>
            <person name="Courtot M."/>
            <person name="Singh J."/>
            <person name="Dalgard C.L."/>
            <person name="Hamilton T."/>
            <person name="Frey K.G."/>
            <person name="Gunde-Cimerman N."/>
            <person name="Dugan L."/>
            <person name="Daly M.J."/>
        </authorList>
    </citation>
    <scope>NUCLEOTIDE SEQUENCE [LARGE SCALE GENOMIC DNA]</scope>
    <source>
        <strain evidence="3 4">MD1149</strain>
    </source>
</reference>
<protein>
    <recommendedName>
        <fullName evidence="2">HAM1-like N-terminal domain-containing protein</fullName>
    </recommendedName>
</protein>
<feature type="compositionally biased region" description="Basic and acidic residues" evidence="1">
    <location>
        <begin position="202"/>
        <end position="216"/>
    </location>
</feature>
<keyword evidence="4" id="KW-1185">Reference proteome</keyword>
<name>A0A2S5BF80_9BASI</name>
<evidence type="ECO:0000259" key="2">
    <source>
        <dbReference type="Pfam" id="PF19343"/>
    </source>
</evidence>
<dbReference type="PANTHER" id="PTHR31138">
    <property type="entry name" value="CHROMOSOME 19, WHOLE GENOME SHOTGUN SEQUENCE"/>
    <property type="match status" value="1"/>
</dbReference>
<feature type="domain" description="HAM1-like N-terminal" evidence="2">
    <location>
        <begin position="203"/>
        <end position="588"/>
    </location>
</feature>